<dbReference type="PANTHER" id="PTHR41386:SF1">
    <property type="entry name" value="MEMBRANE PROTEIN"/>
    <property type="match status" value="1"/>
</dbReference>
<dbReference type="PANTHER" id="PTHR41386">
    <property type="entry name" value="INTEGRAL MEMBRANE PROTEIN-RELATED"/>
    <property type="match status" value="1"/>
</dbReference>
<evidence type="ECO:0008006" key="4">
    <source>
        <dbReference type="Google" id="ProtNLM"/>
    </source>
</evidence>
<keyword evidence="1" id="KW-0812">Transmembrane</keyword>
<accession>A0A0R1HTN8</accession>
<evidence type="ECO:0000313" key="3">
    <source>
        <dbReference type="Proteomes" id="UP000050911"/>
    </source>
</evidence>
<organism evidence="2 3">
    <name type="scientific">Secundilactobacillus kimchicus JCM 15530</name>
    <dbReference type="NCBI Taxonomy" id="1302272"/>
    <lineage>
        <taxon>Bacteria</taxon>
        <taxon>Bacillati</taxon>
        <taxon>Bacillota</taxon>
        <taxon>Bacilli</taxon>
        <taxon>Lactobacillales</taxon>
        <taxon>Lactobacillaceae</taxon>
        <taxon>Secundilactobacillus</taxon>
    </lineage>
</organism>
<sequence>MTLETTNRVTCLVDGASFTIDEGLYLKDLAQPVRNRIKRDYPRAKNTDFICSHHLLKYRLDSVDAMINADLKQSQKIDRKLTRALQSDDYEITDVNQTLSKSLTMGQRISDSVARFGGSWGFIGSFSFFLVAWMIINGLQLFGIKFDPYPFILLNLCLSCIAALQAPIIMMSQNRAADRDRMDAENDYHVNLKSEHELRILHAKLDHLSQNQIPHSLEIAKLQLEIMGEMRHELNELRDWQEKTEAGSHEK</sequence>
<dbReference type="Proteomes" id="UP000050911">
    <property type="component" value="Unassembled WGS sequence"/>
</dbReference>
<proteinExistence type="predicted"/>
<reference evidence="2 3" key="1">
    <citation type="journal article" date="2015" name="Genome Announc.">
        <title>Expanding the biotechnology potential of lactobacilli through comparative genomics of 213 strains and associated genera.</title>
        <authorList>
            <person name="Sun Z."/>
            <person name="Harris H.M."/>
            <person name="McCann A."/>
            <person name="Guo C."/>
            <person name="Argimon S."/>
            <person name="Zhang W."/>
            <person name="Yang X."/>
            <person name="Jeffery I.B."/>
            <person name="Cooney J.C."/>
            <person name="Kagawa T.F."/>
            <person name="Liu W."/>
            <person name="Song Y."/>
            <person name="Salvetti E."/>
            <person name="Wrobel A."/>
            <person name="Rasinkangas P."/>
            <person name="Parkhill J."/>
            <person name="Rea M.C."/>
            <person name="O'Sullivan O."/>
            <person name="Ritari J."/>
            <person name="Douillard F.P."/>
            <person name="Paul Ross R."/>
            <person name="Yang R."/>
            <person name="Briner A.E."/>
            <person name="Felis G.E."/>
            <person name="de Vos W.M."/>
            <person name="Barrangou R."/>
            <person name="Klaenhammer T.R."/>
            <person name="Caufield P.W."/>
            <person name="Cui Y."/>
            <person name="Zhang H."/>
            <person name="O'Toole P.W."/>
        </authorList>
    </citation>
    <scope>NUCLEOTIDE SEQUENCE [LARGE SCALE GENOMIC DNA]</scope>
    <source>
        <strain evidence="2 3">JCM 15530</strain>
    </source>
</reference>
<dbReference type="AlphaFoldDB" id="A0A0R1HTN8"/>
<dbReference type="EMBL" id="AZCX01000002">
    <property type="protein sequence ID" value="KRK48905.1"/>
    <property type="molecule type" value="Genomic_DNA"/>
</dbReference>
<keyword evidence="1" id="KW-0472">Membrane</keyword>
<dbReference type="RefSeq" id="WP_056942076.1">
    <property type="nucleotide sequence ID" value="NZ_AZCX01000002.1"/>
</dbReference>
<dbReference type="PATRIC" id="fig|1302272.5.peg.1234"/>
<dbReference type="InterPro" id="IPR010406">
    <property type="entry name" value="DUF1003"/>
</dbReference>
<feature type="transmembrane region" description="Helical" evidence="1">
    <location>
        <begin position="113"/>
        <end position="136"/>
    </location>
</feature>
<feature type="transmembrane region" description="Helical" evidence="1">
    <location>
        <begin position="148"/>
        <end position="172"/>
    </location>
</feature>
<comment type="caution">
    <text evidence="2">The sequence shown here is derived from an EMBL/GenBank/DDBJ whole genome shotgun (WGS) entry which is preliminary data.</text>
</comment>
<keyword evidence="1" id="KW-1133">Transmembrane helix</keyword>
<name>A0A0R1HTN8_9LACO</name>
<evidence type="ECO:0000313" key="2">
    <source>
        <dbReference type="EMBL" id="KRK48905.1"/>
    </source>
</evidence>
<dbReference type="OrthoDB" id="9795736at2"/>
<dbReference type="STRING" id="1302272.FC96_GL001226"/>
<keyword evidence="3" id="KW-1185">Reference proteome</keyword>
<evidence type="ECO:0000256" key="1">
    <source>
        <dbReference type="SAM" id="Phobius"/>
    </source>
</evidence>
<gene>
    <name evidence="2" type="ORF">FC96_GL001226</name>
</gene>
<protein>
    <recommendedName>
        <fullName evidence="4">Cyclic nucleotide-binding protein</fullName>
    </recommendedName>
</protein>
<dbReference type="Pfam" id="PF06210">
    <property type="entry name" value="DUF1003"/>
    <property type="match status" value="1"/>
</dbReference>